<dbReference type="InterPro" id="IPR013785">
    <property type="entry name" value="Aldolase_TIM"/>
</dbReference>
<keyword evidence="1" id="KW-0119">Carbohydrate metabolism</keyword>
<dbReference type="EMBL" id="CP048287">
    <property type="protein sequence ID" value="QHW35511.1"/>
    <property type="molecule type" value="Genomic_DNA"/>
</dbReference>
<geneLocation type="plasmid" evidence="2 3">
    <name>unnamed1</name>
</geneLocation>
<dbReference type="PANTHER" id="PTHR31268:SF32">
    <property type="entry name" value="GALACTINOL--SUCROSE GALACTOSYLTRANSFERASE 2-RELATED"/>
    <property type="match status" value="1"/>
</dbReference>
<dbReference type="InterPro" id="IPR008811">
    <property type="entry name" value="Glycosyl_hydrolases_36"/>
</dbReference>
<dbReference type="Pfam" id="PF05691">
    <property type="entry name" value="Raffinose_syn"/>
    <property type="match status" value="2"/>
</dbReference>
<dbReference type="Gene3D" id="3.20.20.70">
    <property type="entry name" value="Aldolase class I"/>
    <property type="match status" value="1"/>
</dbReference>
<keyword evidence="2" id="KW-0614">Plasmid</keyword>
<evidence type="ECO:0000313" key="3">
    <source>
        <dbReference type="Proteomes" id="UP000479114"/>
    </source>
</evidence>
<evidence type="ECO:0000313" key="2">
    <source>
        <dbReference type="EMBL" id="QHW35511.1"/>
    </source>
</evidence>
<dbReference type="RefSeq" id="WP_162645657.1">
    <property type="nucleotide sequence ID" value="NZ_CP048287.1"/>
</dbReference>
<dbReference type="SUPFAM" id="SSF51445">
    <property type="entry name" value="(Trans)glycosidases"/>
    <property type="match status" value="1"/>
</dbReference>
<dbReference type="KEGG" id="prz:GZH47_31980"/>
<name>A0A6C0PAW1_9BACL</name>
<reference evidence="2 3" key="1">
    <citation type="submission" date="2020-02" db="EMBL/GenBank/DDBJ databases">
        <title>Paenibacillus sp. nov., isolated from rhizosphere soil of tomato.</title>
        <authorList>
            <person name="Weon H.-Y."/>
            <person name="Lee S.A."/>
        </authorList>
    </citation>
    <scope>NUCLEOTIDE SEQUENCE [LARGE SCALE GENOMIC DNA]</scope>
    <source>
        <strain evidence="2 3">14171R-81</strain>
        <plasmid evidence="2 3">unnamed1</plasmid>
    </source>
</reference>
<evidence type="ECO:0000256" key="1">
    <source>
        <dbReference type="ARBA" id="ARBA00023277"/>
    </source>
</evidence>
<keyword evidence="3" id="KW-1185">Reference proteome</keyword>
<gene>
    <name evidence="2" type="ORF">GZH47_31980</name>
</gene>
<proteinExistence type="predicted"/>
<evidence type="ECO:0008006" key="4">
    <source>
        <dbReference type="Google" id="ProtNLM"/>
    </source>
</evidence>
<accession>A0A6C0PAW1</accession>
<dbReference type="PANTHER" id="PTHR31268">
    <property type="match status" value="1"/>
</dbReference>
<organism evidence="2 3">
    <name type="scientific">Paenibacillus rhizovicinus</name>
    <dbReference type="NCBI Taxonomy" id="2704463"/>
    <lineage>
        <taxon>Bacteria</taxon>
        <taxon>Bacillati</taxon>
        <taxon>Bacillota</taxon>
        <taxon>Bacilli</taxon>
        <taxon>Bacillales</taxon>
        <taxon>Paenibacillaceae</taxon>
        <taxon>Paenibacillus</taxon>
    </lineage>
</organism>
<dbReference type="Proteomes" id="UP000479114">
    <property type="component" value="Plasmid unnamed1"/>
</dbReference>
<dbReference type="AlphaFoldDB" id="A0A6C0PAW1"/>
<sequence length="730" mass="80804">MKSPYAVSCANNRFTILLDGDPLLGPIKPEVKFEADGAYEATPQLKLLSHYEADKSGTSGDCTDHTLVYEDEKGETKLTIIIEAYAHALLCRVNLVCAHKNFNDSSRYLASVGGITLRDEGFDAPEGYMASYQFQRWWTQPAFGSNPAEMPDHTISLLWKLGGVYHHLLPVCGDVLRTELAGRDGGIDIRLSAYNYGHNNLETVSFALASGGDPYELPLTTAALGLQARGSAAGLRSAKAYPDVLEYLGWCTWDAFYDDVTEQGITDKLEEFKRHELPVKWLMIDCGWSETKEGKLQSFAENRDKFPGGLRPLIERAKTDYGLNWVGVWQAFTGFWEGIDPDGRLAVEMKDHLYRTNHGKLLPFPDVAKGFGFWNAWHTYLRRQGVDFIKVDNQGSLVLYFRNNLPIGTAALGAHAALDASAGTHFGMRMINCMGMATENIWSRPGSSVSRSSGDFFPQIEDHFKLHALQNPYNCYYHGAFYHGDWDMWWTKHEYARNHSVLRAVSGGPVYVSDKVGATDPEMLRPLILVDGRVLRCDGPGLPTEDCLLTDPNQAETPLKIWNRAGAAGVVGAFNLNREKKKVRGGMRPSDVPGLAGDRFAVFDYYARTVVSIARDEAIALELDNDELAYYVIAPYESGLAVIGLSDKYVSPAAIEAVERRGELTIVRLKQGGVFAFAANVPPVRALVNGGEAAVRRENGFYSIDCSAYACALTIELQTNEWEGDLDHVG</sequence>
<dbReference type="InterPro" id="IPR017853">
    <property type="entry name" value="GH"/>
</dbReference>
<protein>
    <recommendedName>
        <fullName evidence="4">Alpha-galactosidase</fullName>
    </recommendedName>
</protein>